<protein>
    <submittedName>
        <fullName evidence="1">Uncharacterized protein</fullName>
    </submittedName>
</protein>
<comment type="caution">
    <text evidence="1">The sequence shown here is derived from an EMBL/GenBank/DDBJ whole genome shotgun (WGS) entry which is preliminary data.</text>
</comment>
<reference evidence="1" key="1">
    <citation type="journal article" date="2013" name="Environ. Microbiol.">
        <title>Microbiota from the distal guts of lean and obese adolescents exhibit partial functional redundancy besides clear differences in community structure.</title>
        <authorList>
            <person name="Ferrer M."/>
            <person name="Ruiz A."/>
            <person name="Lanza F."/>
            <person name="Haange S.B."/>
            <person name="Oberbach A."/>
            <person name="Till H."/>
            <person name="Bargiela R."/>
            <person name="Campoy C."/>
            <person name="Segura M.T."/>
            <person name="Richter M."/>
            <person name="von Bergen M."/>
            <person name="Seifert J."/>
            <person name="Suarez A."/>
        </authorList>
    </citation>
    <scope>NUCLEOTIDE SEQUENCE</scope>
</reference>
<gene>
    <name evidence="1" type="ORF">LEA_02608</name>
</gene>
<dbReference type="AlphaFoldDB" id="K1V5U2"/>
<name>K1V5U2_9ZZZZ</name>
<dbReference type="EMBL" id="AJWY01001786">
    <property type="protein sequence ID" value="EKC79276.1"/>
    <property type="molecule type" value="Genomic_DNA"/>
</dbReference>
<proteinExistence type="predicted"/>
<accession>K1V5U2</accession>
<feature type="non-terminal residue" evidence="1">
    <location>
        <position position="1"/>
    </location>
</feature>
<evidence type="ECO:0000313" key="1">
    <source>
        <dbReference type="EMBL" id="EKC79276.1"/>
    </source>
</evidence>
<organism evidence="1">
    <name type="scientific">human gut metagenome</name>
    <dbReference type="NCBI Taxonomy" id="408170"/>
    <lineage>
        <taxon>unclassified sequences</taxon>
        <taxon>metagenomes</taxon>
        <taxon>organismal metagenomes</taxon>
    </lineage>
</organism>
<sequence length="27" mass="3226">FGCNRNTYNPYQEGDTPQFKAEKANWF</sequence>